<keyword evidence="1" id="KW-0472">Membrane</keyword>
<keyword evidence="5" id="KW-1185">Reference proteome</keyword>
<name>A0A4U8YSG4_9BACT</name>
<feature type="transmembrane region" description="Helical" evidence="1">
    <location>
        <begin position="332"/>
        <end position="349"/>
    </location>
</feature>
<keyword evidence="1" id="KW-1133">Transmembrane helix</keyword>
<keyword evidence="4" id="KW-0012">Acyltransferase</keyword>
<proteinExistence type="predicted"/>
<evidence type="ECO:0000313" key="5">
    <source>
        <dbReference type="Proteomes" id="UP000507962"/>
    </source>
</evidence>
<evidence type="ECO:0000256" key="1">
    <source>
        <dbReference type="SAM" id="Phobius"/>
    </source>
</evidence>
<feature type="domain" description="SGNH" evidence="3">
    <location>
        <begin position="431"/>
        <end position="662"/>
    </location>
</feature>
<feature type="transmembrane region" description="Helical" evidence="1">
    <location>
        <begin position="167"/>
        <end position="189"/>
    </location>
</feature>
<dbReference type="GO" id="GO:0016747">
    <property type="term" value="F:acyltransferase activity, transferring groups other than amino-acyl groups"/>
    <property type="evidence" value="ECO:0007669"/>
    <property type="project" value="InterPro"/>
</dbReference>
<gene>
    <name evidence="4" type="ORF">MSL71_45620</name>
</gene>
<keyword evidence="1" id="KW-0812">Transmembrane</keyword>
<dbReference type="InterPro" id="IPR002656">
    <property type="entry name" value="Acyl_transf_3_dom"/>
</dbReference>
<dbReference type="PANTHER" id="PTHR23028">
    <property type="entry name" value="ACETYLTRANSFERASE"/>
    <property type="match status" value="1"/>
</dbReference>
<dbReference type="Proteomes" id="UP000507962">
    <property type="component" value="Unassembled WGS sequence"/>
</dbReference>
<feature type="transmembrane region" description="Helical" evidence="1">
    <location>
        <begin position="238"/>
        <end position="256"/>
    </location>
</feature>
<feature type="transmembrane region" description="Helical" evidence="1">
    <location>
        <begin position="262"/>
        <end position="284"/>
    </location>
</feature>
<evidence type="ECO:0000313" key="4">
    <source>
        <dbReference type="EMBL" id="VFQ46880.1"/>
    </source>
</evidence>
<feature type="transmembrane region" description="Helical" evidence="1">
    <location>
        <begin position="32"/>
        <end position="52"/>
    </location>
</feature>
<dbReference type="Pfam" id="PF01757">
    <property type="entry name" value="Acyl_transf_3"/>
    <property type="match status" value="1"/>
</dbReference>
<reference evidence="4 5" key="1">
    <citation type="submission" date="2019-03" db="EMBL/GenBank/DDBJ databases">
        <authorList>
            <person name="Nijsse B."/>
        </authorList>
    </citation>
    <scope>NUCLEOTIDE SEQUENCE [LARGE SCALE GENOMIC DNA]</scope>
    <source>
        <strain evidence="4">Desulfoluna butyratoxydans MSL71</strain>
    </source>
</reference>
<keyword evidence="4" id="KW-0808">Transferase</keyword>
<evidence type="ECO:0000259" key="3">
    <source>
        <dbReference type="Pfam" id="PF19040"/>
    </source>
</evidence>
<dbReference type="GO" id="GO:0009103">
    <property type="term" value="P:lipopolysaccharide biosynthetic process"/>
    <property type="evidence" value="ECO:0007669"/>
    <property type="project" value="TreeGrafter"/>
</dbReference>
<feature type="transmembrane region" description="Helical" evidence="1">
    <location>
        <begin position="73"/>
        <end position="95"/>
    </location>
</feature>
<sequence>MDKYRLDIDGLRALAVISVLFFHVDFENFRGGFLGVDVFFVISGFLITRLIIDEVAETKTFSFSNFYLRRARRLLPALFCTLGVSLIFAFLLFSINDFKQFSGSLGSAVIATSNIFFWNESGYFDSSAAVKPLLHTWSLSVEEQFYLIWPLALATYIKKRNLNTLHYFLITIGLVSLFLNVIFEASIASKITQLFPLLSGVFKESSSSIFFLTPFRVLEFIFGAILVWAINYRPNNEVFLEPLFILGMGLICYSVVNFSEDTLYPSINKLIPCIGAVLVIYGGATSFCGRILRNTIAVTIGKISYSLYLVHWPIVVFYKYYSQAPLTQKEQISIIIASFLFGFLMYKFVEVPFRRGSFLFNFMTPRKFVGSCASIAGTILIISVHIWFNGGWSWRISNIPDAIAKSIEKGSTQFHKDLYGGVGFPSTGFLGEKNSPPDIVLIGDSHARHYTNGLYEEIGLPFKKKIYISSTSCLILPNLTRMTPGRDWDNLCPNALERALKQAEANPDSTFIISEFWSYQLERAGTLNPKKKINLGSSPEAYRVVIDQLNQLKKIIGDRKLIIIGSVPGTNRQLMIDCFTRPEYIKPIKKDFEFPKEIGFGYKGNQMLSEYASNTKDIYFLNPYDAFCPDGTCHPVVGNDIYFTDESHLSKEGSIKVIRYFRDEILDIINNKV</sequence>
<organism evidence="4 5">
    <name type="scientific">Desulfoluna butyratoxydans</name>
    <dbReference type="NCBI Taxonomy" id="231438"/>
    <lineage>
        <taxon>Bacteria</taxon>
        <taxon>Pseudomonadati</taxon>
        <taxon>Thermodesulfobacteriota</taxon>
        <taxon>Desulfobacteria</taxon>
        <taxon>Desulfobacterales</taxon>
        <taxon>Desulfolunaceae</taxon>
        <taxon>Desulfoluna</taxon>
    </lineage>
</organism>
<dbReference type="Pfam" id="PF19040">
    <property type="entry name" value="SGNH"/>
    <property type="match status" value="1"/>
</dbReference>
<dbReference type="EMBL" id="CAADHO010000012">
    <property type="protein sequence ID" value="VFQ46880.1"/>
    <property type="molecule type" value="Genomic_DNA"/>
</dbReference>
<dbReference type="SUPFAM" id="SSF52266">
    <property type="entry name" value="SGNH hydrolase"/>
    <property type="match status" value="1"/>
</dbReference>
<dbReference type="PANTHER" id="PTHR23028:SF53">
    <property type="entry name" value="ACYL_TRANSF_3 DOMAIN-CONTAINING PROTEIN"/>
    <property type="match status" value="1"/>
</dbReference>
<dbReference type="InterPro" id="IPR050879">
    <property type="entry name" value="Acyltransferase_3"/>
</dbReference>
<feature type="domain" description="Acyltransferase 3" evidence="2">
    <location>
        <begin position="7"/>
        <end position="344"/>
    </location>
</feature>
<feature type="transmembrane region" description="Helical" evidence="1">
    <location>
        <begin position="369"/>
        <end position="388"/>
    </location>
</feature>
<protein>
    <submittedName>
        <fullName evidence="4">Acyltransferase 3</fullName>
    </submittedName>
</protein>
<evidence type="ECO:0000259" key="2">
    <source>
        <dbReference type="Pfam" id="PF01757"/>
    </source>
</evidence>
<dbReference type="AlphaFoldDB" id="A0A4U8YSG4"/>
<feature type="transmembrane region" description="Helical" evidence="1">
    <location>
        <begin position="101"/>
        <end position="118"/>
    </location>
</feature>
<feature type="transmembrane region" description="Helical" evidence="1">
    <location>
        <begin position="296"/>
        <end position="320"/>
    </location>
</feature>
<dbReference type="InterPro" id="IPR043968">
    <property type="entry name" value="SGNH"/>
</dbReference>
<feature type="transmembrane region" description="Helical" evidence="1">
    <location>
        <begin position="209"/>
        <end position="231"/>
    </location>
</feature>
<dbReference type="RefSeq" id="WP_180145563.1">
    <property type="nucleotide sequence ID" value="NZ_CAADHO010000012.1"/>
</dbReference>
<dbReference type="GO" id="GO:0016020">
    <property type="term" value="C:membrane"/>
    <property type="evidence" value="ECO:0007669"/>
    <property type="project" value="TreeGrafter"/>
</dbReference>
<accession>A0A4U8YSG4</accession>